<dbReference type="Pfam" id="PF10282">
    <property type="entry name" value="Lactonase"/>
    <property type="match status" value="1"/>
</dbReference>
<protein>
    <submittedName>
        <fullName evidence="2">Lactonase family protein</fullName>
    </submittedName>
</protein>
<dbReference type="EMBL" id="CP165735">
    <property type="protein sequence ID" value="XDV71975.1"/>
    <property type="molecule type" value="Genomic_DNA"/>
</dbReference>
<evidence type="ECO:0000256" key="1">
    <source>
        <dbReference type="ARBA" id="ARBA00005564"/>
    </source>
</evidence>
<dbReference type="InterPro" id="IPR011048">
    <property type="entry name" value="Haem_d1_sf"/>
</dbReference>
<proteinExistence type="inferred from homology"/>
<reference evidence="2" key="1">
    <citation type="submission" date="2024-07" db="EMBL/GenBank/DDBJ databases">
        <authorList>
            <person name="Li J."/>
            <person name="Wei H."/>
            <person name="Ma J."/>
        </authorList>
    </citation>
    <scope>NUCLEOTIDE SEQUENCE</scope>
    <source>
        <strain evidence="2">AMU7</strain>
    </source>
</reference>
<dbReference type="SUPFAM" id="SSF51004">
    <property type="entry name" value="C-terminal (heme d1) domain of cytochrome cd1-nitrite reductase"/>
    <property type="match status" value="1"/>
</dbReference>
<gene>
    <name evidence="2" type="ORF">ABQM86_01945</name>
</gene>
<sequence>MEPKSTETLIWVGSYTADRSGNGKGISVLSADDHGQLTSTGLAVAANSPSFLALHPKLPLVYAVAEEGRTVRAYRRTGAAELEAFGEPWPAGDATCHVAVDPHGRFIVATCWGDGQVILYELDHDGAITSRTSAAAAVDPHFTAATDGGRPSRAHSSLMLPDGRVMTTDLGHDLVRVWTYAPGEGLQPDHEVVLPKGSGPRHMARHHSGSVFVDTEYSVEVAIVRMEPDGTYELTGVVPASINKPFDGDSGAEIALSPDGRFAYVGVRGSNRICVLKVTHDGKELEPLADVPCGGDWPRHHLVREGWLYVANEGSDDVVSFRLDPATGLPDGPVSRVETGSPSMLIAAV</sequence>
<dbReference type="PANTHER" id="PTHR30344">
    <property type="entry name" value="6-PHOSPHOGLUCONOLACTONASE-RELATED"/>
    <property type="match status" value="1"/>
</dbReference>
<dbReference type="GO" id="GO:0017057">
    <property type="term" value="F:6-phosphogluconolactonase activity"/>
    <property type="evidence" value="ECO:0007669"/>
    <property type="project" value="TreeGrafter"/>
</dbReference>
<comment type="similarity">
    <text evidence="1">Belongs to the cycloisomerase 2 family.</text>
</comment>
<dbReference type="Gene3D" id="2.130.10.10">
    <property type="entry name" value="YVTN repeat-like/Quinoprotein amine dehydrogenase"/>
    <property type="match status" value="1"/>
</dbReference>
<accession>A0AB39YP47</accession>
<evidence type="ECO:0000313" key="2">
    <source>
        <dbReference type="EMBL" id="XDV71975.1"/>
    </source>
</evidence>
<dbReference type="PANTHER" id="PTHR30344:SF1">
    <property type="entry name" value="6-PHOSPHOGLUCONOLACTONASE"/>
    <property type="match status" value="1"/>
</dbReference>
<dbReference type="RefSeq" id="WP_369745802.1">
    <property type="nucleotide sequence ID" value="NZ_CP165735.1"/>
</dbReference>
<dbReference type="InterPro" id="IPR050282">
    <property type="entry name" value="Cycloisomerase_2"/>
</dbReference>
<organism evidence="2">
    <name type="scientific">Paenarthrobacter sp. AMU7</name>
    <dbReference type="NCBI Taxonomy" id="3162492"/>
    <lineage>
        <taxon>Bacteria</taxon>
        <taxon>Bacillati</taxon>
        <taxon>Actinomycetota</taxon>
        <taxon>Actinomycetes</taxon>
        <taxon>Micrococcales</taxon>
        <taxon>Micrococcaceae</taxon>
        <taxon>Paenarthrobacter</taxon>
    </lineage>
</organism>
<dbReference type="InterPro" id="IPR015943">
    <property type="entry name" value="WD40/YVTN_repeat-like_dom_sf"/>
</dbReference>
<name>A0AB39YP47_9MICC</name>
<dbReference type="AlphaFoldDB" id="A0AB39YP47"/>
<dbReference type="InterPro" id="IPR019405">
    <property type="entry name" value="Lactonase_7-beta_prop"/>
</dbReference>